<evidence type="ECO:0000256" key="2">
    <source>
        <dbReference type="SAM" id="MobiDB-lite"/>
    </source>
</evidence>
<accession>A0A6C0FDK2</accession>
<dbReference type="PANTHER" id="PTHR32385">
    <property type="entry name" value="MANNOSYL PHOSPHORYLINOSITOL CERAMIDE SYNTHASE"/>
    <property type="match status" value="1"/>
</dbReference>
<sequence>MPLRTKRRKNRKPYTPRKNRRSDTPKKNRRSIRPNKSNKSKKNQKYKDQKMVLHQIFFNIGKGEIHEIPRFYKCHKNNKQKCEKQGIQYKLWSRKMVEDLLNEPRNQKYKRVYYDFEQDIMRIDFARYLILYRFGGIYVDLDICIMNKSIKHLFKLPYFFVRWSDSHLPYNALLGTQKDNSLYDDILKHCEESYYEKRKQKIYKTWKGRFVFQTTGHFMLQRVLRKHKVKEYLDIVKIHTKDGRIVQGKNPLFEDTSASVWYDKK</sequence>
<dbReference type="GO" id="GO:0016020">
    <property type="term" value="C:membrane"/>
    <property type="evidence" value="ECO:0007669"/>
    <property type="project" value="GOC"/>
</dbReference>
<dbReference type="AlphaFoldDB" id="A0A6C0FDK2"/>
<reference evidence="3" key="1">
    <citation type="journal article" date="2020" name="Nature">
        <title>Giant virus diversity and host interactions through global metagenomics.</title>
        <authorList>
            <person name="Schulz F."/>
            <person name="Roux S."/>
            <person name="Paez-Espino D."/>
            <person name="Jungbluth S."/>
            <person name="Walsh D.A."/>
            <person name="Denef V.J."/>
            <person name="McMahon K.D."/>
            <person name="Konstantinidis K.T."/>
            <person name="Eloe-Fadrosh E.A."/>
            <person name="Kyrpides N.C."/>
            <person name="Woyke T."/>
        </authorList>
    </citation>
    <scope>NUCLEOTIDE SEQUENCE</scope>
    <source>
        <strain evidence="3">GVMAG-S-ERX556126-94</strain>
    </source>
</reference>
<protein>
    <recommendedName>
        <fullName evidence="4">Glycosyltransferase</fullName>
    </recommendedName>
</protein>
<evidence type="ECO:0000313" key="3">
    <source>
        <dbReference type="EMBL" id="QHT38951.1"/>
    </source>
</evidence>
<dbReference type="GO" id="GO:0000030">
    <property type="term" value="F:mannosyltransferase activity"/>
    <property type="evidence" value="ECO:0007669"/>
    <property type="project" value="TreeGrafter"/>
</dbReference>
<dbReference type="GO" id="GO:0051999">
    <property type="term" value="P:mannosyl-inositol phosphorylceramide biosynthetic process"/>
    <property type="evidence" value="ECO:0007669"/>
    <property type="project" value="TreeGrafter"/>
</dbReference>
<dbReference type="InterPro" id="IPR007577">
    <property type="entry name" value="GlycoTrfase_DXD_sugar-bd_CS"/>
</dbReference>
<dbReference type="Gene3D" id="3.90.550.20">
    <property type="match status" value="1"/>
</dbReference>
<feature type="compositionally biased region" description="Basic residues" evidence="2">
    <location>
        <begin position="1"/>
        <end position="20"/>
    </location>
</feature>
<dbReference type="Pfam" id="PF04488">
    <property type="entry name" value="Gly_transf_sug"/>
    <property type="match status" value="1"/>
</dbReference>
<evidence type="ECO:0008006" key="4">
    <source>
        <dbReference type="Google" id="ProtNLM"/>
    </source>
</evidence>
<dbReference type="EMBL" id="MN738838">
    <property type="protein sequence ID" value="QHT38951.1"/>
    <property type="molecule type" value="Genomic_DNA"/>
</dbReference>
<dbReference type="InterPro" id="IPR051706">
    <property type="entry name" value="Glycosyltransferase_domain"/>
</dbReference>
<evidence type="ECO:0000256" key="1">
    <source>
        <dbReference type="ARBA" id="ARBA00022679"/>
    </source>
</evidence>
<dbReference type="SUPFAM" id="SSF53448">
    <property type="entry name" value="Nucleotide-diphospho-sugar transferases"/>
    <property type="match status" value="1"/>
</dbReference>
<dbReference type="InterPro" id="IPR029044">
    <property type="entry name" value="Nucleotide-diphossugar_trans"/>
</dbReference>
<feature type="compositionally biased region" description="Basic residues" evidence="2">
    <location>
        <begin position="27"/>
        <end position="44"/>
    </location>
</feature>
<dbReference type="PANTHER" id="PTHR32385:SF15">
    <property type="entry name" value="INOSITOL PHOSPHOCERAMIDE MANNOSYLTRANSFERASE 1"/>
    <property type="match status" value="1"/>
</dbReference>
<name>A0A6C0FDK2_9ZZZZ</name>
<keyword evidence="1" id="KW-0808">Transferase</keyword>
<proteinExistence type="predicted"/>
<feature type="region of interest" description="Disordered" evidence="2">
    <location>
        <begin position="1"/>
        <end position="46"/>
    </location>
</feature>
<organism evidence="3">
    <name type="scientific">viral metagenome</name>
    <dbReference type="NCBI Taxonomy" id="1070528"/>
    <lineage>
        <taxon>unclassified sequences</taxon>
        <taxon>metagenomes</taxon>
        <taxon>organismal metagenomes</taxon>
    </lineage>
</organism>